<protein>
    <recommendedName>
        <fullName evidence="3">Erythromycin esterase homolog</fullName>
    </recommendedName>
</protein>
<dbReference type="CDD" id="cd14728">
    <property type="entry name" value="Ere-like"/>
    <property type="match status" value="1"/>
</dbReference>
<dbReference type="InterPro" id="IPR008969">
    <property type="entry name" value="CarboxyPept-like_regulatory"/>
</dbReference>
<dbReference type="Gene3D" id="1.20.1440.30">
    <property type="entry name" value="Biosynthetic Protein domain"/>
    <property type="match status" value="1"/>
</dbReference>
<reference evidence="2" key="1">
    <citation type="journal article" date="2019" name="Int. J. Syst. Evol. Microbiol.">
        <title>The Global Catalogue of Microorganisms (GCM) 10K type strain sequencing project: providing services to taxonomists for standard genome sequencing and annotation.</title>
        <authorList>
            <consortium name="The Broad Institute Genomics Platform"/>
            <consortium name="The Broad Institute Genome Sequencing Center for Infectious Disease"/>
            <person name="Wu L."/>
            <person name="Ma J."/>
        </authorList>
    </citation>
    <scope>NUCLEOTIDE SEQUENCE [LARGE SCALE GENOMIC DNA]</scope>
    <source>
        <strain evidence="2">JCM 18326</strain>
    </source>
</reference>
<keyword evidence="2" id="KW-1185">Reference proteome</keyword>
<dbReference type="InterPro" id="IPR052036">
    <property type="entry name" value="Hydrolase/PRTase-associated"/>
</dbReference>
<comment type="caution">
    <text evidence="1">The sequence shown here is derived from an EMBL/GenBank/DDBJ whole genome shotgun (WGS) entry which is preliminary data.</text>
</comment>
<proteinExistence type="predicted"/>
<name>A0ABP9D7H2_9BACT</name>
<evidence type="ECO:0000313" key="2">
    <source>
        <dbReference type="Proteomes" id="UP001500298"/>
    </source>
</evidence>
<dbReference type="Gene3D" id="3.30.1870.10">
    <property type="entry name" value="EreA-like, domain 2"/>
    <property type="match status" value="1"/>
</dbReference>
<dbReference type="SUPFAM" id="SSF49464">
    <property type="entry name" value="Carboxypeptidase regulatory domain-like"/>
    <property type="match status" value="1"/>
</dbReference>
<dbReference type="InterPro" id="IPR007815">
    <property type="entry name" value="Emycin_Estase"/>
</dbReference>
<organism evidence="1 2">
    <name type="scientific">Algivirga pacifica</name>
    <dbReference type="NCBI Taxonomy" id="1162670"/>
    <lineage>
        <taxon>Bacteria</taxon>
        <taxon>Pseudomonadati</taxon>
        <taxon>Bacteroidota</taxon>
        <taxon>Cytophagia</taxon>
        <taxon>Cytophagales</taxon>
        <taxon>Flammeovirgaceae</taxon>
        <taxon>Algivirga</taxon>
    </lineage>
</organism>
<evidence type="ECO:0008006" key="3">
    <source>
        <dbReference type="Google" id="ProtNLM"/>
    </source>
</evidence>
<dbReference type="SUPFAM" id="SSF159501">
    <property type="entry name" value="EreA/ChaN-like"/>
    <property type="match status" value="1"/>
</dbReference>
<dbReference type="Proteomes" id="UP001500298">
    <property type="component" value="Unassembled WGS sequence"/>
</dbReference>
<dbReference type="Pfam" id="PF13715">
    <property type="entry name" value="CarbopepD_reg_2"/>
    <property type="match status" value="1"/>
</dbReference>
<dbReference type="Pfam" id="PF05139">
    <property type="entry name" value="Erythro_esteras"/>
    <property type="match status" value="1"/>
</dbReference>
<dbReference type="PANTHER" id="PTHR31299">
    <property type="entry name" value="ESTERASE, PUTATIVE (AFU_ORTHOLOGUE AFUA_1G05850)-RELATED"/>
    <property type="match status" value="1"/>
</dbReference>
<evidence type="ECO:0000313" key="1">
    <source>
        <dbReference type="EMBL" id="GAA4825180.1"/>
    </source>
</evidence>
<dbReference type="EMBL" id="BAABJX010000015">
    <property type="protein sequence ID" value="GAA4825180.1"/>
    <property type="molecule type" value="Genomic_DNA"/>
</dbReference>
<sequence>MQREFEQRFLEDVGDARVVFLGEIMHSEGNIFEHKQKLIELLYQEKGFNKIAFESSFYAFNRKAEHDSLYRNYLNRAIFPIWTQAKEFQPTLSWLETHRDVNVTGFDAQMTSGTPSDYLTERWKGYIPQQQEISWEQVGEIISQLDDLSVGYYSKTIDYFSKEKRKTFEQLYEATMTLSDQGEEAYVKQEILSAKAMFDWYRTEKIYLKNAETWIAKDGNGRDLQMAKNLLFYLEQNPDAKVICWGASGHFAKGFQAVKQEELNAFIPMGETVVKALGAEAVRSYAYTTGKGEYKRWFEMYSEEVPTPPSNSLEGRLLSEGTSTTFIPLKDSVFVSTNMEFTPVEGNWSEVFDGMVYMDSIIGATSKSGVDETSDSIPKTTVSYHLKEEASMQYKRKFTQVKSREGVTYKGQVQNTTTKEPIPFALIKLQGTDQGTVCDAEGKFTITAKTTDSIEVSSASYETGVFGLKKTDSLVLKLQEKVLEMEALTIRSKPMTPKQLLKRYHKSRKKNHYAEPHNVDYHYRFRLFEEDSLMGDHEYVLTRYVDRKLIERNEPEILKEQRIHKALVVEDSTKLFNYLVYGHWSRSKGLYNPAFGWHSVLSKIFVKSYDYEVETGVGKDSPYYILHFHSNRNLDEAGIQRDSSEYFGKAYLCKETLALKRYTTVLYKVLLDGRKLFTALDYYYQKNEHGKHIMTHYTVSMQYGKYQLEGKYQLLSQNIEEVQRIDKDNCSPNSYLLLRKLDSVPYREAFWEAFDGDYHSRVGN</sequence>
<gene>
    <name evidence="1" type="ORF">GCM10023331_07000</name>
</gene>
<dbReference type="Gene3D" id="3.40.1660.10">
    <property type="entry name" value="EreA-like (biosynthetic domain)"/>
    <property type="match status" value="1"/>
</dbReference>
<dbReference type="PANTHER" id="PTHR31299:SF0">
    <property type="entry name" value="ESTERASE, PUTATIVE (AFU_ORTHOLOGUE AFUA_1G05850)-RELATED"/>
    <property type="match status" value="1"/>
</dbReference>
<accession>A0ABP9D7H2</accession>